<evidence type="ECO:0000313" key="4">
    <source>
        <dbReference type="Proteomes" id="UP000308199"/>
    </source>
</evidence>
<evidence type="ECO:0008006" key="5">
    <source>
        <dbReference type="Google" id="ProtNLM"/>
    </source>
</evidence>
<dbReference type="Gene3D" id="3.40.50.720">
    <property type="entry name" value="NAD(P)-binding Rossmann-like Domain"/>
    <property type="match status" value="1"/>
</dbReference>
<keyword evidence="2" id="KW-0560">Oxidoreductase</keyword>
<evidence type="ECO:0000256" key="2">
    <source>
        <dbReference type="ARBA" id="ARBA00023002"/>
    </source>
</evidence>
<name>A0A4S4LIE3_9AGAM</name>
<dbReference type="Proteomes" id="UP000308199">
    <property type="component" value="Unassembled WGS sequence"/>
</dbReference>
<comment type="caution">
    <text evidence="3">The sequence shown here is derived from an EMBL/GenBank/DDBJ whole genome shotgun (WGS) entry which is preliminary data.</text>
</comment>
<reference evidence="3 4" key="1">
    <citation type="submission" date="2019-02" db="EMBL/GenBank/DDBJ databases">
        <title>Genome sequencing of the rare red list fungi Phellinidium pouzarii.</title>
        <authorList>
            <person name="Buettner E."/>
            <person name="Kellner H."/>
        </authorList>
    </citation>
    <scope>NUCLEOTIDE SEQUENCE [LARGE SCALE GENOMIC DNA]</scope>
    <source>
        <strain evidence="3 4">DSM 108285</strain>
    </source>
</reference>
<organism evidence="3 4">
    <name type="scientific">Phellinidium pouzarii</name>
    <dbReference type="NCBI Taxonomy" id="167371"/>
    <lineage>
        <taxon>Eukaryota</taxon>
        <taxon>Fungi</taxon>
        <taxon>Dikarya</taxon>
        <taxon>Basidiomycota</taxon>
        <taxon>Agaricomycotina</taxon>
        <taxon>Agaricomycetes</taxon>
        <taxon>Hymenochaetales</taxon>
        <taxon>Hymenochaetaceae</taxon>
        <taxon>Phellinidium</taxon>
    </lineage>
</organism>
<proteinExistence type="inferred from homology"/>
<dbReference type="GO" id="GO:0050664">
    <property type="term" value="F:oxidoreductase activity, acting on NAD(P)H, oxygen as acceptor"/>
    <property type="evidence" value="ECO:0007669"/>
    <property type="project" value="TreeGrafter"/>
</dbReference>
<keyword evidence="4" id="KW-1185">Reference proteome</keyword>
<gene>
    <name evidence="3" type="ORF">EW145_g1861</name>
</gene>
<dbReference type="PANTHER" id="PTHR43008">
    <property type="entry name" value="BENZIL REDUCTASE"/>
    <property type="match status" value="1"/>
</dbReference>
<dbReference type="OrthoDB" id="1669814at2759"/>
<dbReference type="AlphaFoldDB" id="A0A4S4LIE3"/>
<evidence type="ECO:0000313" key="3">
    <source>
        <dbReference type="EMBL" id="THH09630.1"/>
    </source>
</evidence>
<protein>
    <recommendedName>
        <fullName evidence="5">Ketoreductase (KR) domain-containing protein</fullName>
    </recommendedName>
</protein>
<evidence type="ECO:0000256" key="1">
    <source>
        <dbReference type="ARBA" id="ARBA00006484"/>
    </source>
</evidence>
<dbReference type="PANTHER" id="PTHR43008:SF4">
    <property type="entry name" value="CHAIN DEHYDROGENASE, PUTATIVE (AFU_ORTHOLOGUE AFUA_4G08710)-RELATED"/>
    <property type="match status" value="1"/>
</dbReference>
<dbReference type="EMBL" id="SGPK01000057">
    <property type="protein sequence ID" value="THH09630.1"/>
    <property type="molecule type" value="Genomic_DNA"/>
</dbReference>
<dbReference type="SUPFAM" id="SSF51735">
    <property type="entry name" value="NAD(P)-binding Rossmann-fold domains"/>
    <property type="match status" value="1"/>
</dbReference>
<dbReference type="InterPro" id="IPR036291">
    <property type="entry name" value="NAD(P)-bd_dom_sf"/>
</dbReference>
<accession>A0A4S4LIE3</accession>
<sequence length="154" mass="16870">MYPLIRSALTPASRSLRGIHNPPIPSSPVLTSRCFTTPTRNESKTLVGVQAALRARSDPAFTPRPTLLQKEFDLTGRVAVISGGNRGLGLEIAEALCEAGAIVHCLDLPEAPGDTWHATQEYVMRLNLPSARLEYKKVDVTNQRLVWDIVEKIA</sequence>
<comment type="similarity">
    <text evidence="1">Belongs to the short-chain dehydrogenases/reductases (SDR) family.</text>
</comment>